<evidence type="ECO:0000313" key="4">
    <source>
        <dbReference type="Proteomes" id="UP000095751"/>
    </source>
</evidence>
<dbReference type="AlphaFoldDB" id="A0A1E7EX71"/>
<name>A0A1E7EX71_9STRA</name>
<dbReference type="EMBL" id="KV784372">
    <property type="protein sequence ID" value="OEU10429.1"/>
    <property type="molecule type" value="Genomic_DNA"/>
</dbReference>
<evidence type="ECO:0000313" key="3">
    <source>
        <dbReference type="EMBL" id="OEU10429.1"/>
    </source>
</evidence>
<gene>
    <name evidence="3" type="ORF">FRACYDRAFT_247529</name>
</gene>
<keyword evidence="1" id="KW-0175">Coiled coil</keyword>
<sequence length="134" mass="14845">MYWYGNPSNDLTTPPSAISKVIPAHVSQRLAPGPWRSLRDHITDLEHQLRTFQQSQQRQTELEEKSLLEQELDQLARLTKEQEENAQLAIAAKKREESYHSCNDSSIDDGGGGGGGGGDSVDTDGYSNRGYVTI</sequence>
<feature type="coiled-coil region" evidence="1">
    <location>
        <begin position="58"/>
        <end position="85"/>
    </location>
</feature>
<reference evidence="3 4" key="1">
    <citation type="submission" date="2016-09" db="EMBL/GenBank/DDBJ databases">
        <title>Extensive genetic diversity and differential bi-allelic expression allows diatom success in the polar Southern Ocean.</title>
        <authorList>
            <consortium name="DOE Joint Genome Institute"/>
            <person name="Mock T."/>
            <person name="Otillar R.P."/>
            <person name="Strauss J."/>
            <person name="Dupont C."/>
            <person name="Frickenhaus S."/>
            <person name="Maumus F."/>
            <person name="Mcmullan M."/>
            <person name="Sanges R."/>
            <person name="Schmutz J."/>
            <person name="Toseland A."/>
            <person name="Valas R."/>
            <person name="Veluchamy A."/>
            <person name="Ward B.J."/>
            <person name="Allen A."/>
            <person name="Barry K."/>
            <person name="Falciatore A."/>
            <person name="Ferrante M."/>
            <person name="Fortunato A.E."/>
            <person name="Gloeckner G."/>
            <person name="Gruber A."/>
            <person name="Hipkin R."/>
            <person name="Janech M."/>
            <person name="Kroth P."/>
            <person name="Leese F."/>
            <person name="Lindquist E."/>
            <person name="Lyon B.R."/>
            <person name="Martin J."/>
            <person name="Mayer C."/>
            <person name="Parker M."/>
            <person name="Quesneville H."/>
            <person name="Raymond J."/>
            <person name="Uhlig C."/>
            <person name="Valentin K.U."/>
            <person name="Worden A.Z."/>
            <person name="Armbrust E.V."/>
            <person name="Bowler C."/>
            <person name="Green B."/>
            <person name="Moulton V."/>
            <person name="Van Oosterhout C."/>
            <person name="Grigoriev I."/>
        </authorList>
    </citation>
    <scope>NUCLEOTIDE SEQUENCE [LARGE SCALE GENOMIC DNA]</scope>
    <source>
        <strain evidence="3 4">CCMP1102</strain>
    </source>
</reference>
<dbReference type="Proteomes" id="UP000095751">
    <property type="component" value="Unassembled WGS sequence"/>
</dbReference>
<organism evidence="3 4">
    <name type="scientific">Fragilariopsis cylindrus CCMP1102</name>
    <dbReference type="NCBI Taxonomy" id="635003"/>
    <lineage>
        <taxon>Eukaryota</taxon>
        <taxon>Sar</taxon>
        <taxon>Stramenopiles</taxon>
        <taxon>Ochrophyta</taxon>
        <taxon>Bacillariophyta</taxon>
        <taxon>Bacillariophyceae</taxon>
        <taxon>Bacillariophycidae</taxon>
        <taxon>Bacillariales</taxon>
        <taxon>Bacillariaceae</taxon>
        <taxon>Fragilariopsis</taxon>
    </lineage>
</organism>
<evidence type="ECO:0000256" key="1">
    <source>
        <dbReference type="SAM" id="Coils"/>
    </source>
</evidence>
<dbReference type="InParanoid" id="A0A1E7EX71"/>
<dbReference type="KEGG" id="fcy:FRACYDRAFT_247529"/>
<feature type="region of interest" description="Disordered" evidence="2">
    <location>
        <begin position="94"/>
        <end position="134"/>
    </location>
</feature>
<accession>A0A1E7EX71</accession>
<proteinExistence type="predicted"/>
<feature type="compositionally biased region" description="Gly residues" evidence="2">
    <location>
        <begin position="109"/>
        <end position="119"/>
    </location>
</feature>
<keyword evidence="4" id="KW-1185">Reference proteome</keyword>
<evidence type="ECO:0000256" key="2">
    <source>
        <dbReference type="SAM" id="MobiDB-lite"/>
    </source>
</evidence>
<protein>
    <submittedName>
        <fullName evidence="3">Uncharacterized protein</fullName>
    </submittedName>
</protein>